<feature type="region of interest" description="Disordered" evidence="4">
    <location>
        <begin position="224"/>
        <end position="252"/>
    </location>
</feature>
<dbReference type="OrthoDB" id="422574at2759"/>
<comment type="catalytic activity">
    <reaction evidence="3">
        <text>RX + glutathione = an S-substituted glutathione + a halide anion + H(+)</text>
        <dbReference type="Rhea" id="RHEA:16437"/>
        <dbReference type="ChEBI" id="CHEBI:15378"/>
        <dbReference type="ChEBI" id="CHEBI:16042"/>
        <dbReference type="ChEBI" id="CHEBI:17792"/>
        <dbReference type="ChEBI" id="CHEBI:57925"/>
        <dbReference type="ChEBI" id="CHEBI:90779"/>
        <dbReference type="EC" id="2.5.1.18"/>
    </reaction>
</comment>
<feature type="region of interest" description="Disordered" evidence="4">
    <location>
        <begin position="327"/>
        <end position="389"/>
    </location>
</feature>
<dbReference type="PROSITE" id="PS50405">
    <property type="entry name" value="GST_CTER"/>
    <property type="match status" value="1"/>
</dbReference>
<keyword evidence="7" id="KW-1185">Reference proteome</keyword>
<feature type="compositionally biased region" description="Basic and acidic residues" evidence="4">
    <location>
        <begin position="199"/>
        <end position="208"/>
    </location>
</feature>
<dbReference type="Gene3D" id="1.20.1050.10">
    <property type="match status" value="1"/>
</dbReference>
<evidence type="ECO:0000256" key="3">
    <source>
        <dbReference type="ARBA" id="ARBA00047960"/>
    </source>
</evidence>
<proteinExistence type="predicted"/>
<dbReference type="GO" id="GO:0005737">
    <property type="term" value="C:cytoplasm"/>
    <property type="evidence" value="ECO:0007669"/>
    <property type="project" value="TreeGrafter"/>
</dbReference>
<accession>A0A9D5HH19</accession>
<organism evidence="6 7">
    <name type="scientific">Dioscorea zingiberensis</name>
    <dbReference type="NCBI Taxonomy" id="325984"/>
    <lineage>
        <taxon>Eukaryota</taxon>
        <taxon>Viridiplantae</taxon>
        <taxon>Streptophyta</taxon>
        <taxon>Embryophyta</taxon>
        <taxon>Tracheophyta</taxon>
        <taxon>Spermatophyta</taxon>
        <taxon>Magnoliopsida</taxon>
        <taxon>Liliopsida</taxon>
        <taxon>Dioscoreales</taxon>
        <taxon>Dioscoreaceae</taxon>
        <taxon>Dioscorea</taxon>
    </lineage>
</organism>
<dbReference type="GO" id="GO:0006749">
    <property type="term" value="P:glutathione metabolic process"/>
    <property type="evidence" value="ECO:0007669"/>
    <property type="project" value="TreeGrafter"/>
</dbReference>
<feature type="region of interest" description="Disordered" evidence="4">
    <location>
        <begin position="102"/>
        <end position="128"/>
    </location>
</feature>
<reference evidence="6" key="1">
    <citation type="submission" date="2021-03" db="EMBL/GenBank/DDBJ databases">
        <authorList>
            <person name="Li Z."/>
            <person name="Yang C."/>
        </authorList>
    </citation>
    <scope>NUCLEOTIDE SEQUENCE</scope>
    <source>
        <strain evidence="6">Dzin_1.0</strain>
        <tissue evidence="6">Leaf</tissue>
    </source>
</reference>
<protein>
    <recommendedName>
        <fullName evidence="1">glutathione transferase</fullName>
        <ecNumber evidence="1">2.5.1.18</ecNumber>
    </recommendedName>
</protein>
<reference evidence="6" key="2">
    <citation type="journal article" date="2022" name="Hortic Res">
        <title>The genome of Dioscorea zingiberensis sheds light on the biosynthesis, origin and evolution of the medicinally important diosgenin saponins.</title>
        <authorList>
            <person name="Li Y."/>
            <person name="Tan C."/>
            <person name="Li Z."/>
            <person name="Guo J."/>
            <person name="Li S."/>
            <person name="Chen X."/>
            <person name="Wang C."/>
            <person name="Dai X."/>
            <person name="Yang H."/>
            <person name="Song W."/>
            <person name="Hou L."/>
            <person name="Xu J."/>
            <person name="Tong Z."/>
            <person name="Xu A."/>
            <person name="Yuan X."/>
            <person name="Wang W."/>
            <person name="Yang Q."/>
            <person name="Chen L."/>
            <person name="Sun Z."/>
            <person name="Wang K."/>
            <person name="Pan B."/>
            <person name="Chen J."/>
            <person name="Bao Y."/>
            <person name="Liu F."/>
            <person name="Qi X."/>
            <person name="Gang D.R."/>
            <person name="Wen J."/>
            <person name="Li J."/>
        </authorList>
    </citation>
    <scope>NUCLEOTIDE SEQUENCE</scope>
    <source>
        <strain evidence="6">Dzin_1.0</strain>
    </source>
</reference>
<dbReference type="InterPro" id="IPR036282">
    <property type="entry name" value="Glutathione-S-Trfase_C_sf"/>
</dbReference>
<dbReference type="PANTHER" id="PTHR43900">
    <property type="entry name" value="GLUTATHIONE S-TRANSFERASE RHO"/>
    <property type="match status" value="1"/>
</dbReference>
<evidence type="ECO:0000256" key="4">
    <source>
        <dbReference type="SAM" id="MobiDB-lite"/>
    </source>
</evidence>
<dbReference type="InterPro" id="IPR010987">
    <property type="entry name" value="Glutathione-S-Trfase_C-like"/>
</dbReference>
<evidence type="ECO:0000313" key="7">
    <source>
        <dbReference type="Proteomes" id="UP001085076"/>
    </source>
</evidence>
<dbReference type="GO" id="GO:0043295">
    <property type="term" value="F:glutathione binding"/>
    <property type="evidence" value="ECO:0007669"/>
    <property type="project" value="TreeGrafter"/>
</dbReference>
<comment type="caution">
    <text evidence="6">The sequence shown here is derived from an EMBL/GenBank/DDBJ whole genome shotgun (WGS) entry which is preliminary data.</text>
</comment>
<dbReference type="InterPro" id="IPR004046">
    <property type="entry name" value="GST_C"/>
</dbReference>
<feature type="region of interest" description="Disordered" evidence="4">
    <location>
        <begin position="175"/>
        <end position="209"/>
    </location>
</feature>
<dbReference type="Pfam" id="PF00043">
    <property type="entry name" value="GST_C"/>
    <property type="match status" value="1"/>
</dbReference>
<feature type="compositionally biased region" description="Gly residues" evidence="4">
    <location>
        <begin position="182"/>
        <end position="192"/>
    </location>
</feature>
<feature type="domain" description="GST C-terminal" evidence="5">
    <location>
        <begin position="1"/>
        <end position="137"/>
    </location>
</feature>
<dbReference type="SUPFAM" id="SSF47616">
    <property type="entry name" value="GST C-terminal domain-like"/>
    <property type="match status" value="1"/>
</dbReference>
<dbReference type="EMBL" id="JAGGNH010000004">
    <property type="protein sequence ID" value="KAJ0976245.1"/>
    <property type="molecule type" value="Genomic_DNA"/>
</dbReference>
<sequence>MEVEAQQYKPAISALVNHIIKVAYFGGVPDNEVLMAKKVGDLEKVLDVYEEGPGKRSKYLAGDFISLADLHHLPHTHRLMASPAHALLINSRPKENNKEQGNGFYRPWMQPPRWSNKGKKQCARKNGACETQRRTVMGSRFEGLDIEPVNEMTDVSPHAVADCDVGSAGASHVVKQSNGRGMAKGGRDGSMGTGSTAERYTRNKETGEKTGLQIGMEIVGGNKIRAPTDSRTQGRHQRRGRGGLMGRGTGTGGFSTIDPIFAFNDVEEQEDTDGNSNKLILLSSLNQEERDWKDKPPDNPLALVLSGNPSHQRLVQTVHDLLERSFEEEQRKSEMMDLEEPPDPGGGMELEPSQTQKSKLSVKRVANADVHTQKKGRIDQGDPQQTNIV</sequence>
<evidence type="ECO:0000256" key="1">
    <source>
        <dbReference type="ARBA" id="ARBA00012452"/>
    </source>
</evidence>
<dbReference type="PANTHER" id="PTHR43900:SF3">
    <property type="entry name" value="GLUTATHIONE S-TRANSFERASE RHO"/>
    <property type="match status" value="1"/>
</dbReference>
<dbReference type="GO" id="GO:0004364">
    <property type="term" value="F:glutathione transferase activity"/>
    <property type="evidence" value="ECO:0007669"/>
    <property type="project" value="UniProtKB-EC"/>
</dbReference>
<dbReference type="AlphaFoldDB" id="A0A9D5HH19"/>
<keyword evidence="2" id="KW-0808">Transferase</keyword>
<dbReference type="EC" id="2.5.1.18" evidence="1"/>
<gene>
    <name evidence="6" type="ORF">J5N97_018210</name>
</gene>
<evidence type="ECO:0000256" key="2">
    <source>
        <dbReference type="ARBA" id="ARBA00022679"/>
    </source>
</evidence>
<feature type="compositionally biased region" description="Gly residues" evidence="4">
    <location>
        <begin position="242"/>
        <end position="252"/>
    </location>
</feature>
<name>A0A9D5HH19_9LILI</name>
<dbReference type="Proteomes" id="UP001085076">
    <property type="component" value="Miscellaneous, Linkage group lg04"/>
</dbReference>
<evidence type="ECO:0000259" key="5">
    <source>
        <dbReference type="PROSITE" id="PS50405"/>
    </source>
</evidence>
<evidence type="ECO:0000313" key="6">
    <source>
        <dbReference type="EMBL" id="KAJ0976245.1"/>
    </source>
</evidence>